<dbReference type="GO" id="GO:0005886">
    <property type="term" value="C:plasma membrane"/>
    <property type="evidence" value="ECO:0007669"/>
    <property type="project" value="UniProtKB-SubCell"/>
</dbReference>
<evidence type="ECO:0000256" key="1">
    <source>
        <dbReference type="ARBA" id="ARBA00004651"/>
    </source>
</evidence>
<name>A0A3E3HXF9_9FIRM</name>
<comment type="subcellular location">
    <subcellularLocation>
        <location evidence="1 7">Cell membrane</location>
        <topology evidence="1 7">Multi-pass membrane protein</topology>
    </subcellularLocation>
</comment>
<reference evidence="9" key="1">
    <citation type="submission" date="2018-08" db="EMBL/GenBank/DDBJ databases">
        <title>A genome reference for cultivated species of the human gut microbiota.</title>
        <authorList>
            <person name="Zou Y."/>
            <person name="Xue W."/>
            <person name="Luo G."/>
        </authorList>
    </citation>
    <scope>NUCLEOTIDE SEQUENCE [LARGE SCALE GENOMIC DNA]</scope>
    <source>
        <strain evidence="9">TF05-5AC</strain>
    </source>
</reference>
<dbReference type="AlphaFoldDB" id="A0A3E3HXF9"/>
<comment type="caution">
    <text evidence="9">The sequence shown here is derived from an EMBL/GenBank/DDBJ whole genome shotgun (WGS) entry which is preliminary data.</text>
</comment>
<dbReference type="PROSITE" id="PS50928">
    <property type="entry name" value="ABC_TM1"/>
    <property type="match status" value="1"/>
</dbReference>
<evidence type="ECO:0000256" key="3">
    <source>
        <dbReference type="ARBA" id="ARBA00022475"/>
    </source>
</evidence>
<accession>A0A3E3HXF9</accession>
<evidence type="ECO:0000256" key="7">
    <source>
        <dbReference type="RuleBase" id="RU363032"/>
    </source>
</evidence>
<sequence>MDGINKVKPVKTPFLKTVKRHWILLLMLLPAVLYVVIFSYIPMTGVVLAFKKYNYNGGIYFSPWNGLNNFKALMISGKLGMVTRNTILYNIIFISLGVVLEMGSAILLNELRCKIFKKTAQSFMFLPYFISWVVAGAIVYNIFSFERGVANNILTSLGAKPFDLYNSPGAWPFLLTFLKMWKQTGYGSVVYLAAITSMDQEMFEAASLDGANAWQKIRYLTIPSLIPTMMTLVLLAIGNIFRGDFGLFYQTVKSSALLESVTDVIDTYVFRLLISSGDVGVSAAAGLFQSVLCFVTIMCANGLVKKTNPDYALY</sequence>
<dbReference type="InterPro" id="IPR000515">
    <property type="entry name" value="MetI-like"/>
</dbReference>
<feature type="domain" description="ABC transmembrane type-1" evidence="8">
    <location>
        <begin position="83"/>
        <end position="300"/>
    </location>
</feature>
<dbReference type="PANTHER" id="PTHR43227:SF11">
    <property type="entry name" value="BLL4140 PROTEIN"/>
    <property type="match status" value="1"/>
</dbReference>
<keyword evidence="4 7" id="KW-0812">Transmembrane</keyword>
<feature type="transmembrane region" description="Helical" evidence="7">
    <location>
        <begin position="279"/>
        <end position="304"/>
    </location>
</feature>
<dbReference type="SUPFAM" id="SSF161098">
    <property type="entry name" value="MetI-like"/>
    <property type="match status" value="1"/>
</dbReference>
<feature type="transmembrane region" description="Helical" evidence="7">
    <location>
        <begin position="21"/>
        <end position="41"/>
    </location>
</feature>
<dbReference type="InterPro" id="IPR035906">
    <property type="entry name" value="MetI-like_sf"/>
</dbReference>
<dbReference type="InterPro" id="IPR050809">
    <property type="entry name" value="UgpAE/MalFG_permease"/>
</dbReference>
<keyword evidence="3" id="KW-1003">Cell membrane</keyword>
<proteinExistence type="inferred from homology"/>
<gene>
    <name evidence="9" type="ORF">DXC51_23835</name>
</gene>
<feature type="transmembrane region" description="Helical" evidence="7">
    <location>
        <begin position="87"/>
        <end position="111"/>
    </location>
</feature>
<keyword evidence="10" id="KW-1185">Reference proteome</keyword>
<evidence type="ECO:0000313" key="10">
    <source>
        <dbReference type="Proteomes" id="UP000260812"/>
    </source>
</evidence>
<keyword evidence="6 7" id="KW-0472">Membrane</keyword>
<dbReference type="RefSeq" id="WP_102289463.1">
    <property type="nucleotide sequence ID" value="NZ_JBKVLI010000002.1"/>
</dbReference>
<evidence type="ECO:0000256" key="4">
    <source>
        <dbReference type="ARBA" id="ARBA00022692"/>
    </source>
</evidence>
<dbReference type="Gene3D" id="1.10.3720.10">
    <property type="entry name" value="MetI-like"/>
    <property type="match status" value="1"/>
</dbReference>
<evidence type="ECO:0000256" key="6">
    <source>
        <dbReference type="ARBA" id="ARBA00023136"/>
    </source>
</evidence>
<comment type="similarity">
    <text evidence="7">Belongs to the binding-protein-dependent transport system permease family.</text>
</comment>
<feature type="transmembrane region" description="Helical" evidence="7">
    <location>
        <begin position="123"/>
        <end position="143"/>
    </location>
</feature>
<protein>
    <submittedName>
        <fullName evidence="9">Sugar ABC transporter permease</fullName>
    </submittedName>
</protein>
<dbReference type="GO" id="GO:0055085">
    <property type="term" value="P:transmembrane transport"/>
    <property type="evidence" value="ECO:0007669"/>
    <property type="project" value="InterPro"/>
</dbReference>
<dbReference type="CDD" id="cd06261">
    <property type="entry name" value="TM_PBP2"/>
    <property type="match status" value="1"/>
</dbReference>
<keyword evidence="5 7" id="KW-1133">Transmembrane helix</keyword>
<evidence type="ECO:0000256" key="5">
    <source>
        <dbReference type="ARBA" id="ARBA00022989"/>
    </source>
</evidence>
<keyword evidence="2 7" id="KW-0813">Transport</keyword>
<evidence type="ECO:0000256" key="2">
    <source>
        <dbReference type="ARBA" id="ARBA00022448"/>
    </source>
</evidence>
<evidence type="ECO:0000259" key="8">
    <source>
        <dbReference type="PROSITE" id="PS50928"/>
    </source>
</evidence>
<dbReference type="EMBL" id="QVLV01000024">
    <property type="protein sequence ID" value="RGE56524.1"/>
    <property type="molecule type" value="Genomic_DNA"/>
</dbReference>
<feature type="transmembrane region" description="Helical" evidence="7">
    <location>
        <begin position="219"/>
        <end position="241"/>
    </location>
</feature>
<dbReference type="GeneID" id="97989802"/>
<dbReference type="Pfam" id="PF00528">
    <property type="entry name" value="BPD_transp_1"/>
    <property type="match status" value="1"/>
</dbReference>
<organism evidence="9 10">
    <name type="scientific">Eisenbergiella massiliensis</name>
    <dbReference type="NCBI Taxonomy" id="1720294"/>
    <lineage>
        <taxon>Bacteria</taxon>
        <taxon>Bacillati</taxon>
        <taxon>Bacillota</taxon>
        <taxon>Clostridia</taxon>
        <taxon>Lachnospirales</taxon>
        <taxon>Lachnospiraceae</taxon>
        <taxon>Eisenbergiella</taxon>
    </lineage>
</organism>
<evidence type="ECO:0000313" key="9">
    <source>
        <dbReference type="EMBL" id="RGE56524.1"/>
    </source>
</evidence>
<dbReference type="Proteomes" id="UP000260812">
    <property type="component" value="Unassembled WGS sequence"/>
</dbReference>
<dbReference type="PANTHER" id="PTHR43227">
    <property type="entry name" value="BLL4140 PROTEIN"/>
    <property type="match status" value="1"/>
</dbReference>